<accession>A0A4S9AYF4</accession>
<evidence type="ECO:0000313" key="2">
    <source>
        <dbReference type="EMBL" id="THW85280.1"/>
    </source>
</evidence>
<feature type="compositionally biased region" description="Polar residues" evidence="1">
    <location>
        <begin position="250"/>
        <end position="264"/>
    </location>
</feature>
<comment type="caution">
    <text evidence="2">The sequence shown here is derived from an EMBL/GenBank/DDBJ whole genome shotgun (WGS) entry which is preliminary data.</text>
</comment>
<name>A0A4S9AYF4_AURPU</name>
<reference evidence="2 3" key="1">
    <citation type="submission" date="2018-10" db="EMBL/GenBank/DDBJ databases">
        <title>Fifty Aureobasidium pullulans genomes reveal a recombining polyextremotolerant generalist.</title>
        <authorList>
            <person name="Gostincar C."/>
            <person name="Turk M."/>
            <person name="Zajc J."/>
            <person name="Gunde-Cimerman N."/>
        </authorList>
    </citation>
    <scope>NUCLEOTIDE SEQUENCE [LARGE SCALE GENOMIC DNA]</scope>
    <source>
        <strain evidence="2 3">EXF-10507</strain>
    </source>
</reference>
<dbReference type="Proteomes" id="UP000304928">
    <property type="component" value="Unassembled WGS sequence"/>
</dbReference>
<evidence type="ECO:0000256" key="1">
    <source>
        <dbReference type="SAM" id="MobiDB-lite"/>
    </source>
</evidence>
<sequence length="432" mass="48252">MTAAPGRNPEAGDYTIESPGHGIGSRTKAHIASGLSVSRLGFGRHQTRVATPNGYGRVCSDKTVMAQTLPHRLQELDLWMCERLIHVGAMDERVRRVSNDCADAVRLWCCCVWVWSCVRLQFATLRTDQVAWGELLPTILLVPQYAMRSKCDRRVIYLRRTFAVSSGTCGYAMCDGIFLGVTSSQIRFGFSSKQINRIKGAWRQEQAQDTQDTSKIDFIPETANSTRRRKSSSTNCSKQGGEHDKPSFAAQFTGSENEGSTSRSELPGSNLEHTRCNRRDKEVTKNKRNEKEDDVAKTIKPSRRVVRKEEPAEVEAEQAAPACGASRNSNAGRILHLPSFLDLDFDLDILGFRLVTRPHASLGLRRSSVRTSRTTRDDTCNTYDFFGHPEIGRGHRANRIRCQSGSVDAHKCYQCWANVITTTTTTALVQMT</sequence>
<evidence type="ECO:0000313" key="3">
    <source>
        <dbReference type="Proteomes" id="UP000304928"/>
    </source>
</evidence>
<dbReference type="EMBL" id="QZAR01000186">
    <property type="protein sequence ID" value="THW85280.1"/>
    <property type="molecule type" value="Genomic_DNA"/>
</dbReference>
<gene>
    <name evidence="2" type="ORF">D6D15_08180</name>
</gene>
<feature type="compositionally biased region" description="Basic and acidic residues" evidence="1">
    <location>
        <begin position="272"/>
        <end position="297"/>
    </location>
</feature>
<feature type="region of interest" description="Disordered" evidence="1">
    <location>
        <begin position="202"/>
        <end position="328"/>
    </location>
</feature>
<protein>
    <submittedName>
        <fullName evidence="2">Uncharacterized protein</fullName>
    </submittedName>
</protein>
<proteinExistence type="predicted"/>
<organism evidence="2 3">
    <name type="scientific">Aureobasidium pullulans</name>
    <name type="common">Black yeast</name>
    <name type="synonym">Pullularia pullulans</name>
    <dbReference type="NCBI Taxonomy" id="5580"/>
    <lineage>
        <taxon>Eukaryota</taxon>
        <taxon>Fungi</taxon>
        <taxon>Dikarya</taxon>
        <taxon>Ascomycota</taxon>
        <taxon>Pezizomycotina</taxon>
        <taxon>Dothideomycetes</taxon>
        <taxon>Dothideomycetidae</taxon>
        <taxon>Dothideales</taxon>
        <taxon>Saccotheciaceae</taxon>
        <taxon>Aureobasidium</taxon>
    </lineage>
</organism>
<dbReference type="AlphaFoldDB" id="A0A4S9AYF4"/>